<evidence type="ECO:0000259" key="12">
    <source>
        <dbReference type="Pfam" id="PF16177"/>
    </source>
</evidence>
<organism evidence="13">
    <name type="scientific">Drosophila rhopaloa</name>
    <name type="common">Fruit fly</name>
    <dbReference type="NCBI Taxonomy" id="1041015"/>
    <lineage>
        <taxon>Eukaryota</taxon>
        <taxon>Metazoa</taxon>
        <taxon>Ecdysozoa</taxon>
        <taxon>Arthropoda</taxon>
        <taxon>Hexapoda</taxon>
        <taxon>Insecta</taxon>
        <taxon>Pterygota</taxon>
        <taxon>Neoptera</taxon>
        <taxon>Endopterygota</taxon>
        <taxon>Diptera</taxon>
        <taxon>Brachycera</taxon>
        <taxon>Muscomorpha</taxon>
        <taxon>Ephydroidea</taxon>
        <taxon>Drosophilidae</taxon>
        <taxon>Drosophila</taxon>
        <taxon>Sophophora</taxon>
    </lineage>
</organism>
<dbReference type="OrthoDB" id="1706066at2759"/>
<feature type="domain" description="AMP-binding enzyme C-terminal" evidence="11">
    <location>
        <begin position="546"/>
        <end position="624"/>
    </location>
</feature>
<evidence type="ECO:0000256" key="4">
    <source>
        <dbReference type="ARBA" id="ARBA00013275"/>
    </source>
</evidence>
<evidence type="ECO:0000256" key="8">
    <source>
        <dbReference type="ARBA" id="ARBA00047935"/>
    </source>
</evidence>
<dbReference type="Pfam" id="PF13193">
    <property type="entry name" value="AMP-binding_C"/>
    <property type="match status" value="1"/>
</dbReference>
<dbReference type="PANTHER" id="PTHR43347:SF3">
    <property type="entry name" value="ACYL-COA SYNTHETASE SHORT-CHAIN FAMILY MEMBER 3, MITOCHONDRIAL"/>
    <property type="match status" value="1"/>
</dbReference>
<dbReference type="InterPro" id="IPR032387">
    <property type="entry name" value="ACAS_N"/>
</dbReference>
<evidence type="ECO:0000256" key="6">
    <source>
        <dbReference type="ARBA" id="ARBA00040004"/>
    </source>
</evidence>
<evidence type="ECO:0000256" key="7">
    <source>
        <dbReference type="ARBA" id="ARBA00042755"/>
    </source>
</evidence>
<evidence type="ECO:0000259" key="11">
    <source>
        <dbReference type="Pfam" id="PF13193"/>
    </source>
</evidence>
<dbReference type="AlphaFoldDB" id="A0A6P4EXJ8"/>
<gene>
    <name evidence="13" type="primary">LOC108046354</name>
</gene>
<accession>A0A6P4EXJ8</accession>
<evidence type="ECO:0000259" key="10">
    <source>
        <dbReference type="Pfam" id="PF00501"/>
    </source>
</evidence>
<dbReference type="FunFam" id="3.40.50.12780:FF:000011">
    <property type="entry name" value="Acetyl-coenzyme A synthetase 2-like, mitochondrial"/>
    <property type="match status" value="1"/>
</dbReference>
<evidence type="ECO:0000256" key="5">
    <source>
        <dbReference type="ARBA" id="ARBA00029726"/>
    </source>
</evidence>
<evidence type="ECO:0000256" key="9">
    <source>
        <dbReference type="ARBA" id="ARBA00049004"/>
    </source>
</evidence>
<comment type="catalytic activity">
    <reaction evidence="1">
        <text>acetate + ATP + CoA = acetyl-CoA + AMP + diphosphate</text>
        <dbReference type="Rhea" id="RHEA:23176"/>
        <dbReference type="ChEBI" id="CHEBI:30089"/>
        <dbReference type="ChEBI" id="CHEBI:30616"/>
        <dbReference type="ChEBI" id="CHEBI:33019"/>
        <dbReference type="ChEBI" id="CHEBI:57287"/>
        <dbReference type="ChEBI" id="CHEBI:57288"/>
        <dbReference type="ChEBI" id="CHEBI:456215"/>
        <dbReference type="EC" id="6.2.1.1"/>
    </reaction>
    <physiologicalReaction direction="left-to-right" evidence="1">
        <dbReference type="Rhea" id="RHEA:23177"/>
    </physiologicalReaction>
</comment>
<dbReference type="EC" id="6.2.1.1" evidence="4"/>
<feature type="domain" description="Acetyl-coenzyme A synthetase N-terminal" evidence="12">
    <location>
        <begin position="31"/>
        <end position="84"/>
    </location>
</feature>
<dbReference type="Gene3D" id="3.40.50.12780">
    <property type="entry name" value="N-terminal domain of ligase-like"/>
    <property type="match status" value="1"/>
</dbReference>
<name>A0A6P4EXJ8_DRORH</name>
<dbReference type="Pfam" id="PF16177">
    <property type="entry name" value="ACAS_N"/>
    <property type="match status" value="1"/>
</dbReference>
<dbReference type="GeneID" id="108046354"/>
<dbReference type="RefSeq" id="XP_016981484.2">
    <property type="nucleotide sequence ID" value="XM_017125995.2"/>
</dbReference>
<evidence type="ECO:0000256" key="1">
    <source>
        <dbReference type="ARBA" id="ARBA00001884"/>
    </source>
</evidence>
<evidence type="ECO:0000313" key="13">
    <source>
        <dbReference type="RefSeq" id="XP_016981484.1"/>
    </source>
</evidence>
<dbReference type="GO" id="GO:0005759">
    <property type="term" value="C:mitochondrial matrix"/>
    <property type="evidence" value="ECO:0007669"/>
    <property type="project" value="TreeGrafter"/>
</dbReference>
<proteinExistence type="inferred from homology"/>
<sequence length="677" mass="75539">MEPGSDAVNNINCEASETVCGMPVEAHDPLYLEAYRQSVRDPAAFWEKQAHLLDWDRPWQQVLDNSNPPFTKWYVGGYLNACYNSIDRHILAGRGTKVALIHDSPLTETVRRVTYQELYDQIVLLAGGLAKMGVVKGDRVVIYMPLIPETIIAMLAIVRLGAIHSVVFGGFAARELCSRIEHVEPKLVIASNVGVEPGKVVPYLDILHSAINMSRWRPPQRNIIFRRENISPDTTKLDPLGDVLWSDVLKMAEGEQAVACVPIEANDPLYILYTSGTTDKPKGVLRTIGGHLVALMYTLRTLYGIKPGDTWWAASDMGWVVGHSYICYGPLCLGATSVMYEGKPDRTPDPGQYFRIIDQYQVRSIFSVPTSFRVIRRADPEISYGRQYSMKSLRAIFIAGEHCDYETKSWIEKTFKVPVLNHWWQTETGSAVTATCLGFQQNLSPPTYSTGLPLMGYDVKVLKPDGSEAHTSELGRIALKLPLPPGNMATLYKNEDLFRKLYFQKFPGYYDTMDAGYKDDRGYIFVTARDDDVINVAGHRLSTSSLEDAVLRHPDVVDVAVFGVPEATKGQVPLCLYIPVDNCQKTDAKLSTEIIKLIRDVVGPIAAFRLITSVNNLPRTRSGKTMRKAMADFARNERVILPATIDDASVFIEIRRALQQLGYAMSAPDPIVAKLLD</sequence>
<dbReference type="InterPro" id="IPR045851">
    <property type="entry name" value="AMP-bd_C_sf"/>
</dbReference>
<comment type="similarity">
    <text evidence="2">Belongs to the ATP-dependent AMP-binding enzyme family.</text>
</comment>
<dbReference type="EC" id="6.2.1.17" evidence="3"/>
<comment type="catalytic activity">
    <reaction evidence="9">
        <text>propanoate + ATP + CoA = propanoyl-CoA + AMP + diphosphate</text>
        <dbReference type="Rhea" id="RHEA:20373"/>
        <dbReference type="ChEBI" id="CHEBI:17272"/>
        <dbReference type="ChEBI" id="CHEBI:30616"/>
        <dbReference type="ChEBI" id="CHEBI:33019"/>
        <dbReference type="ChEBI" id="CHEBI:57287"/>
        <dbReference type="ChEBI" id="CHEBI:57392"/>
        <dbReference type="ChEBI" id="CHEBI:456215"/>
        <dbReference type="EC" id="6.2.1.17"/>
    </reaction>
    <physiologicalReaction direction="left-to-right" evidence="9">
        <dbReference type="Rhea" id="RHEA:20374"/>
    </physiologicalReaction>
</comment>
<feature type="domain" description="AMP-dependent synthetase/ligase" evidence="10">
    <location>
        <begin position="94"/>
        <end position="480"/>
    </location>
</feature>
<evidence type="ECO:0000256" key="2">
    <source>
        <dbReference type="ARBA" id="ARBA00006432"/>
    </source>
</evidence>
<dbReference type="Gene3D" id="3.30.300.30">
    <property type="match status" value="1"/>
</dbReference>
<dbReference type="GO" id="GO:0003987">
    <property type="term" value="F:acetate-CoA ligase activity"/>
    <property type="evidence" value="ECO:0007669"/>
    <property type="project" value="UniProtKB-EC"/>
</dbReference>
<dbReference type="CDD" id="cd05967">
    <property type="entry name" value="PrpE"/>
    <property type="match status" value="1"/>
</dbReference>
<dbReference type="Pfam" id="PF00501">
    <property type="entry name" value="AMP-binding"/>
    <property type="match status" value="1"/>
</dbReference>
<reference evidence="13" key="1">
    <citation type="submission" date="2025-08" db="UniProtKB">
        <authorList>
            <consortium name="RefSeq"/>
        </authorList>
    </citation>
    <scope>IDENTIFICATION</scope>
</reference>
<evidence type="ECO:0000256" key="3">
    <source>
        <dbReference type="ARBA" id="ARBA00012985"/>
    </source>
</evidence>
<dbReference type="InterPro" id="IPR000873">
    <property type="entry name" value="AMP-dep_synth/lig_dom"/>
</dbReference>
<dbReference type="RefSeq" id="XP_016981484.1">
    <property type="nucleotide sequence ID" value="XM_017125995.1"/>
</dbReference>
<dbReference type="GO" id="GO:0050218">
    <property type="term" value="F:propionate-CoA ligase activity"/>
    <property type="evidence" value="ECO:0007669"/>
    <property type="project" value="UniProtKB-EC"/>
</dbReference>
<dbReference type="SUPFAM" id="SSF56801">
    <property type="entry name" value="Acetyl-CoA synthetase-like"/>
    <property type="match status" value="1"/>
</dbReference>
<protein>
    <recommendedName>
        <fullName evidence="6">Acyl-CoA synthetase short-chain family member 3, mitochondrial</fullName>
        <ecNumber evidence="4">6.2.1.1</ecNumber>
        <ecNumber evidence="3">6.2.1.17</ecNumber>
    </recommendedName>
    <alternativeName>
        <fullName evidence="7">Acetate--CoA ligase 3</fullName>
    </alternativeName>
    <alternativeName>
        <fullName evidence="5">Propionate--CoA ligase</fullName>
    </alternativeName>
</protein>
<dbReference type="InterPro" id="IPR025110">
    <property type="entry name" value="AMP-bd_C"/>
</dbReference>
<comment type="catalytic activity">
    <reaction evidence="8">
        <text>butanoate + ATP + CoA = butanoyl-CoA + AMP + diphosphate</text>
        <dbReference type="Rhea" id="RHEA:46172"/>
        <dbReference type="ChEBI" id="CHEBI:17968"/>
        <dbReference type="ChEBI" id="CHEBI:30616"/>
        <dbReference type="ChEBI" id="CHEBI:33019"/>
        <dbReference type="ChEBI" id="CHEBI:57287"/>
        <dbReference type="ChEBI" id="CHEBI:57371"/>
        <dbReference type="ChEBI" id="CHEBI:456215"/>
    </reaction>
    <physiologicalReaction direction="left-to-right" evidence="8">
        <dbReference type="Rhea" id="RHEA:46173"/>
    </physiologicalReaction>
</comment>
<dbReference type="InterPro" id="IPR042099">
    <property type="entry name" value="ANL_N_sf"/>
</dbReference>
<dbReference type="PANTHER" id="PTHR43347">
    <property type="entry name" value="ACYL-COA SYNTHETASE"/>
    <property type="match status" value="1"/>
</dbReference>